<keyword evidence="3 5" id="KW-1133">Transmembrane helix</keyword>
<evidence type="ECO:0000256" key="1">
    <source>
        <dbReference type="ARBA" id="ARBA00004141"/>
    </source>
</evidence>
<evidence type="ECO:0000256" key="4">
    <source>
        <dbReference type="ARBA" id="ARBA00023136"/>
    </source>
</evidence>
<evidence type="ECO:0000313" key="6">
    <source>
        <dbReference type="EMBL" id="KKW05453.1"/>
    </source>
</evidence>
<dbReference type="EMBL" id="LCPW01000019">
    <property type="protein sequence ID" value="KKW05453.1"/>
    <property type="molecule type" value="Genomic_DNA"/>
</dbReference>
<feature type="transmembrane region" description="Helical" evidence="5">
    <location>
        <begin position="117"/>
        <end position="141"/>
    </location>
</feature>
<keyword evidence="2 5" id="KW-0812">Transmembrane</keyword>
<evidence type="ECO:0008006" key="8">
    <source>
        <dbReference type="Google" id="ProtNLM"/>
    </source>
</evidence>
<evidence type="ECO:0000256" key="3">
    <source>
        <dbReference type="ARBA" id="ARBA00022989"/>
    </source>
</evidence>
<name>A0A0G1VFX6_9BACT</name>
<dbReference type="GO" id="GO:0016020">
    <property type="term" value="C:membrane"/>
    <property type="evidence" value="ECO:0007669"/>
    <property type="project" value="UniProtKB-SubCell"/>
</dbReference>
<dbReference type="InterPro" id="IPR032808">
    <property type="entry name" value="DoxX"/>
</dbReference>
<sequence>MTKWQNIWLTVLRLGMGWVYFYAGWAKLTTANWSAAGYLNNAKTFPDIFAWFASDANLGWVNFINMWGLTLIGAALILGVAVKFASAMGALLTLLYYFPILDFPKAGANGYIIDDHIIYVMVFGVLAVFAAGRIWGLDGWLEKKGFFKKMPWLSQIWG</sequence>
<dbReference type="AlphaFoldDB" id="A0A0G1VFX6"/>
<feature type="transmembrane region" description="Helical" evidence="5">
    <location>
        <begin position="7"/>
        <end position="28"/>
    </location>
</feature>
<evidence type="ECO:0000256" key="5">
    <source>
        <dbReference type="SAM" id="Phobius"/>
    </source>
</evidence>
<protein>
    <recommendedName>
        <fullName evidence="8">DoxX family protein</fullName>
    </recommendedName>
</protein>
<feature type="transmembrane region" description="Helical" evidence="5">
    <location>
        <begin position="74"/>
        <end position="97"/>
    </location>
</feature>
<evidence type="ECO:0000256" key="2">
    <source>
        <dbReference type="ARBA" id="ARBA00022692"/>
    </source>
</evidence>
<organism evidence="6 7">
    <name type="scientific">candidate division CPR1 bacterium GW2011_GWC1_49_13</name>
    <dbReference type="NCBI Taxonomy" id="1618342"/>
    <lineage>
        <taxon>Bacteria</taxon>
        <taxon>candidate division CPR1</taxon>
    </lineage>
</organism>
<evidence type="ECO:0000313" key="7">
    <source>
        <dbReference type="Proteomes" id="UP000034119"/>
    </source>
</evidence>
<dbReference type="Pfam" id="PF07681">
    <property type="entry name" value="DoxX"/>
    <property type="match status" value="1"/>
</dbReference>
<dbReference type="Proteomes" id="UP000034119">
    <property type="component" value="Unassembled WGS sequence"/>
</dbReference>
<gene>
    <name evidence="6" type="ORF">UY40_C0019G0004</name>
</gene>
<reference evidence="6 7" key="1">
    <citation type="journal article" date="2015" name="Nature">
        <title>rRNA introns, odd ribosomes, and small enigmatic genomes across a large radiation of phyla.</title>
        <authorList>
            <person name="Brown C.T."/>
            <person name="Hug L.A."/>
            <person name="Thomas B.C."/>
            <person name="Sharon I."/>
            <person name="Castelle C.J."/>
            <person name="Singh A."/>
            <person name="Wilkins M.J."/>
            <person name="Williams K.H."/>
            <person name="Banfield J.F."/>
        </authorList>
    </citation>
    <scope>NUCLEOTIDE SEQUENCE [LARGE SCALE GENOMIC DNA]</scope>
</reference>
<dbReference type="STRING" id="1618342.UY40_C0019G0004"/>
<accession>A0A0G1VFX6</accession>
<keyword evidence="4 5" id="KW-0472">Membrane</keyword>
<comment type="subcellular location">
    <subcellularLocation>
        <location evidence="1">Membrane</location>
        <topology evidence="1">Multi-pass membrane protein</topology>
    </subcellularLocation>
</comment>
<comment type="caution">
    <text evidence="6">The sequence shown here is derived from an EMBL/GenBank/DDBJ whole genome shotgun (WGS) entry which is preliminary data.</text>
</comment>
<proteinExistence type="predicted"/>